<keyword evidence="1" id="KW-0596">Phosphopantetheine</keyword>
<evidence type="ECO:0000313" key="4">
    <source>
        <dbReference type="EMBL" id="KAJ5388018.1"/>
    </source>
</evidence>
<comment type="caution">
    <text evidence="4">The sequence shown here is derived from an EMBL/GenBank/DDBJ whole genome shotgun (WGS) entry which is preliminary data.</text>
</comment>
<dbReference type="GeneID" id="81374176"/>
<dbReference type="SUPFAM" id="SSF56801">
    <property type="entry name" value="Acetyl-CoA synthetase-like"/>
    <property type="match status" value="1"/>
</dbReference>
<reference evidence="4" key="1">
    <citation type="submission" date="2022-12" db="EMBL/GenBank/DDBJ databases">
        <authorList>
            <person name="Petersen C."/>
        </authorList>
    </citation>
    <scope>NUCLEOTIDE SEQUENCE</scope>
    <source>
        <strain evidence="4">IBT 29677</strain>
    </source>
</reference>
<organism evidence="4 5">
    <name type="scientific">Penicillium cosmopolitanum</name>
    <dbReference type="NCBI Taxonomy" id="1131564"/>
    <lineage>
        <taxon>Eukaryota</taxon>
        <taxon>Fungi</taxon>
        <taxon>Dikarya</taxon>
        <taxon>Ascomycota</taxon>
        <taxon>Pezizomycotina</taxon>
        <taxon>Eurotiomycetes</taxon>
        <taxon>Eurotiomycetidae</taxon>
        <taxon>Eurotiales</taxon>
        <taxon>Aspergillaceae</taxon>
        <taxon>Penicillium</taxon>
    </lineage>
</organism>
<dbReference type="InterPro" id="IPR000873">
    <property type="entry name" value="AMP-dep_synth/lig_dom"/>
</dbReference>
<dbReference type="PANTHER" id="PTHR43439:SF2">
    <property type="entry name" value="ENZYME, PUTATIVE (JCVI)-RELATED"/>
    <property type="match status" value="1"/>
</dbReference>
<dbReference type="InterPro" id="IPR051414">
    <property type="entry name" value="Adenylate-forming_Reductase"/>
</dbReference>
<feature type="domain" description="AMP-dependent synthetase/ligase" evidence="3">
    <location>
        <begin position="47"/>
        <end position="344"/>
    </location>
</feature>
<gene>
    <name evidence="4" type="ORF">N7509_010559</name>
</gene>
<evidence type="ECO:0000256" key="2">
    <source>
        <dbReference type="ARBA" id="ARBA00022553"/>
    </source>
</evidence>
<dbReference type="PANTHER" id="PTHR43439">
    <property type="entry name" value="PHENYLACETATE-COENZYME A LIGASE"/>
    <property type="match status" value="1"/>
</dbReference>
<proteinExistence type="predicted"/>
<sequence>MTNNQIASLAAAEEGKQITISAVERRANDDSRNPWTSVPVNDQDLSQGYKDISFRQLNNYTNHAAHWLSENLPPSSEPFQSFAYAGPKDLRYPILALAAAKLQKVIVLPSPLITPDAQTRILNAKNCGLYLHTAAMAEPIAAVLKEAPHVQAITVPDLSVFVNEDPAPTYTYSKSWEEAKDDPWVVFHTSGTTGYPKPLTYTQYMMAMPGVVASIPGMEECWVGRYSNKRLYTPLPSLHLVGMIFILGLTTFNDTIIVVGPSAPPTPQNVLDVIKYGKVNSALLTPALIEEICLSQTGVDTLRSLDYVQYAGAPLAAKAGNLLASHTNVTPTIGSTEAGGYMTKIHGKKDAWDYISFHERAGAVFEQRFDDLHELVFVRQPDDRTQSIFKLYTDRDRYPTNDLWIEHPVYKGLWKIIGRADDHVSFSHGEGLHASRLEPEIEAHPAVKSALIGGHGYSAPVLLLELYTGSVDENDRVSFLAALQSHIDKVNAQVHQCVALSADRIIIATEDKPFVRTVKGSVGRVQTLAAYKDEIAALFA</sequence>
<dbReference type="AlphaFoldDB" id="A0A9W9VRJ9"/>
<protein>
    <submittedName>
        <fullName evidence="4">AMP-binding enzyme</fullName>
    </submittedName>
</protein>
<dbReference type="PROSITE" id="PS00455">
    <property type="entry name" value="AMP_BINDING"/>
    <property type="match status" value="1"/>
</dbReference>
<keyword evidence="5" id="KW-1185">Reference proteome</keyword>
<dbReference type="OrthoDB" id="429813at2759"/>
<dbReference type="Pfam" id="PF00501">
    <property type="entry name" value="AMP-binding"/>
    <property type="match status" value="1"/>
</dbReference>
<dbReference type="EMBL" id="JAPZBU010000009">
    <property type="protein sequence ID" value="KAJ5388018.1"/>
    <property type="molecule type" value="Genomic_DNA"/>
</dbReference>
<dbReference type="RefSeq" id="XP_056485816.1">
    <property type="nucleotide sequence ID" value="XM_056635196.1"/>
</dbReference>
<name>A0A9W9VRJ9_9EURO</name>
<dbReference type="Pfam" id="PF23562">
    <property type="entry name" value="AMP-binding_C_3"/>
    <property type="match status" value="1"/>
</dbReference>
<dbReference type="Gene3D" id="3.40.50.12780">
    <property type="entry name" value="N-terminal domain of ligase-like"/>
    <property type="match status" value="1"/>
</dbReference>
<evidence type="ECO:0000313" key="5">
    <source>
        <dbReference type="Proteomes" id="UP001147747"/>
    </source>
</evidence>
<accession>A0A9W9VRJ9</accession>
<evidence type="ECO:0000259" key="3">
    <source>
        <dbReference type="Pfam" id="PF00501"/>
    </source>
</evidence>
<evidence type="ECO:0000256" key="1">
    <source>
        <dbReference type="ARBA" id="ARBA00022450"/>
    </source>
</evidence>
<dbReference type="Proteomes" id="UP001147747">
    <property type="component" value="Unassembled WGS sequence"/>
</dbReference>
<reference evidence="4" key="2">
    <citation type="journal article" date="2023" name="IMA Fungus">
        <title>Comparative genomic study of the Penicillium genus elucidates a diverse pangenome and 15 lateral gene transfer events.</title>
        <authorList>
            <person name="Petersen C."/>
            <person name="Sorensen T."/>
            <person name="Nielsen M.R."/>
            <person name="Sondergaard T.E."/>
            <person name="Sorensen J.L."/>
            <person name="Fitzpatrick D.A."/>
            <person name="Frisvad J.C."/>
            <person name="Nielsen K.L."/>
        </authorList>
    </citation>
    <scope>NUCLEOTIDE SEQUENCE</scope>
    <source>
        <strain evidence="4">IBT 29677</strain>
    </source>
</reference>
<dbReference type="InterPro" id="IPR020845">
    <property type="entry name" value="AMP-binding_CS"/>
</dbReference>
<keyword evidence="2" id="KW-0597">Phosphoprotein</keyword>
<dbReference type="InterPro" id="IPR042099">
    <property type="entry name" value="ANL_N_sf"/>
</dbReference>